<evidence type="ECO:0000256" key="1">
    <source>
        <dbReference type="ARBA" id="ARBA00007734"/>
    </source>
</evidence>
<sequence length="433" mass="46984">MAAKPASTIFAIADPIKLPPARQVVASGQMSAPIRPPSHRTEGPGQHSNASPPELSEFANVLERAAVRFSLPALRDEAAVQGMARHFARSDLLGRTQARAGLYLHHFVVKAEQRGLPGELALLPYIESAYNPQATSHAGAVGICQFIRSTGRRFDLPQSSLVDMRRDALRCADAMYSYLEENHRLFGDWHLALAAYNAGEGAVARALQRNRRAGLPTDFGSLRLPRETRNYVPALLGLAALIAQPQRYGYTLPRLPNATQWEAVALPADIDVSRVLAKSGVSETVFRALNPGLRHAPLVPRAVHPHVVLPRQAANRFQQALQAADPRTLSSWQALRVRQRSTVSALASRHGISEQKLRQANGIGPDRLVQPGSVLLVPKTRHGTGDISYDVASTARITTAPRRAATPRAAGRVKPARPISPALKAGKQTPRSR</sequence>
<dbReference type="InterPro" id="IPR036779">
    <property type="entry name" value="LysM_dom_sf"/>
</dbReference>
<feature type="region of interest" description="Disordered" evidence="2">
    <location>
        <begin position="24"/>
        <end position="53"/>
    </location>
</feature>
<dbReference type="Pfam" id="PF01464">
    <property type="entry name" value="SLT"/>
    <property type="match status" value="1"/>
</dbReference>
<dbReference type="InterPro" id="IPR008258">
    <property type="entry name" value="Transglycosylase_SLT_dom_1"/>
</dbReference>
<dbReference type="AlphaFoldDB" id="A0A2A2ARP5"/>
<dbReference type="CDD" id="cd16894">
    <property type="entry name" value="MltD-like"/>
    <property type="match status" value="1"/>
</dbReference>
<dbReference type="SMART" id="SM00257">
    <property type="entry name" value="LysM"/>
    <property type="match status" value="1"/>
</dbReference>
<organism evidence="4 5">
    <name type="scientific">Vandammella animalimorsus</name>
    <dbReference type="NCBI Taxonomy" id="2029117"/>
    <lineage>
        <taxon>Bacteria</taxon>
        <taxon>Pseudomonadati</taxon>
        <taxon>Pseudomonadota</taxon>
        <taxon>Betaproteobacteria</taxon>
        <taxon>Burkholderiales</taxon>
        <taxon>Comamonadaceae</taxon>
        <taxon>Vandammella</taxon>
    </lineage>
</organism>
<feature type="domain" description="LysM" evidence="3">
    <location>
        <begin position="333"/>
        <end position="377"/>
    </location>
</feature>
<evidence type="ECO:0000313" key="4">
    <source>
        <dbReference type="EMBL" id="PAT40423.1"/>
    </source>
</evidence>
<proteinExistence type="inferred from homology"/>
<dbReference type="Gene3D" id="3.10.350.10">
    <property type="entry name" value="LysM domain"/>
    <property type="match status" value="1"/>
</dbReference>
<comment type="caution">
    <text evidence="4">The sequence shown here is derived from an EMBL/GenBank/DDBJ whole genome shotgun (WGS) entry which is preliminary data.</text>
</comment>
<dbReference type="PANTHER" id="PTHR37423:SF2">
    <property type="entry name" value="MEMBRANE-BOUND LYTIC MUREIN TRANSGLYCOSYLASE C"/>
    <property type="match status" value="1"/>
</dbReference>
<dbReference type="Gene3D" id="1.10.530.10">
    <property type="match status" value="1"/>
</dbReference>
<evidence type="ECO:0000313" key="5">
    <source>
        <dbReference type="Proteomes" id="UP000218644"/>
    </source>
</evidence>
<feature type="compositionally biased region" description="Low complexity" evidence="2">
    <location>
        <begin position="400"/>
        <end position="410"/>
    </location>
</feature>
<accession>A0A2A2ARP5</accession>
<reference evidence="4 5" key="1">
    <citation type="submission" date="2017-08" db="EMBL/GenBank/DDBJ databases">
        <title>WGS of Clinical strains of the CDC Group NO-1 linked to zoonotic infections in humans.</title>
        <authorList>
            <person name="Bernier A.-M."/>
            <person name="Bernard K."/>
        </authorList>
    </citation>
    <scope>NUCLEOTIDE SEQUENCE [LARGE SCALE GENOMIC DNA]</scope>
    <source>
        <strain evidence="4 5">NML79-0751</strain>
    </source>
</reference>
<protein>
    <submittedName>
        <fullName evidence="4">Lytic transglycosylase</fullName>
    </submittedName>
</protein>
<gene>
    <name evidence="4" type="ORF">CK623_06070</name>
</gene>
<dbReference type="InterPro" id="IPR018392">
    <property type="entry name" value="LysM"/>
</dbReference>
<evidence type="ECO:0000259" key="3">
    <source>
        <dbReference type="PROSITE" id="PS51782"/>
    </source>
</evidence>
<name>A0A2A2ARP5_9BURK</name>
<comment type="similarity">
    <text evidence="1">Belongs to the transglycosylase Slt family.</text>
</comment>
<dbReference type="Pfam" id="PF01476">
    <property type="entry name" value="LysM"/>
    <property type="match status" value="1"/>
</dbReference>
<dbReference type="SUPFAM" id="SSF54106">
    <property type="entry name" value="LysM domain"/>
    <property type="match status" value="1"/>
</dbReference>
<dbReference type="Proteomes" id="UP000218644">
    <property type="component" value="Unassembled WGS sequence"/>
</dbReference>
<dbReference type="EMBL" id="NSJD01000006">
    <property type="protein sequence ID" value="PAT40423.1"/>
    <property type="molecule type" value="Genomic_DNA"/>
</dbReference>
<dbReference type="SUPFAM" id="SSF53955">
    <property type="entry name" value="Lysozyme-like"/>
    <property type="match status" value="1"/>
</dbReference>
<dbReference type="PROSITE" id="PS51782">
    <property type="entry name" value="LYSM"/>
    <property type="match status" value="1"/>
</dbReference>
<feature type="region of interest" description="Disordered" evidence="2">
    <location>
        <begin position="400"/>
        <end position="433"/>
    </location>
</feature>
<evidence type="ECO:0000256" key="2">
    <source>
        <dbReference type="SAM" id="MobiDB-lite"/>
    </source>
</evidence>
<dbReference type="PANTHER" id="PTHR37423">
    <property type="entry name" value="SOLUBLE LYTIC MUREIN TRANSGLYCOSYLASE-RELATED"/>
    <property type="match status" value="1"/>
</dbReference>
<dbReference type="InterPro" id="IPR023346">
    <property type="entry name" value="Lysozyme-like_dom_sf"/>
</dbReference>